<proteinExistence type="predicted"/>
<evidence type="ECO:0000313" key="3">
    <source>
        <dbReference type="Proteomes" id="UP000440732"/>
    </source>
</evidence>
<dbReference type="Proteomes" id="UP000440732">
    <property type="component" value="Unassembled WGS sequence"/>
</dbReference>
<feature type="transmembrane region" description="Helical" evidence="1">
    <location>
        <begin position="60"/>
        <end position="81"/>
    </location>
</feature>
<organism evidence="2 3">
    <name type="scientific">Phytophthora fragariae</name>
    <dbReference type="NCBI Taxonomy" id="53985"/>
    <lineage>
        <taxon>Eukaryota</taxon>
        <taxon>Sar</taxon>
        <taxon>Stramenopiles</taxon>
        <taxon>Oomycota</taxon>
        <taxon>Peronosporomycetes</taxon>
        <taxon>Peronosporales</taxon>
        <taxon>Peronosporaceae</taxon>
        <taxon>Phytophthora</taxon>
    </lineage>
</organism>
<keyword evidence="1" id="KW-1133">Transmembrane helix</keyword>
<evidence type="ECO:0000256" key="1">
    <source>
        <dbReference type="SAM" id="Phobius"/>
    </source>
</evidence>
<evidence type="ECO:0000313" key="2">
    <source>
        <dbReference type="EMBL" id="KAE9072537.1"/>
    </source>
</evidence>
<dbReference type="EMBL" id="QXGA01004548">
    <property type="protein sequence ID" value="KAE9072537.1"/>
    <property type="molecule type" value="Genomic_DNA"/>
</dbReference>
<feature type="transmembrane region" description="Helical" evidence="1">
    <location>
        <begin position="35"/>
        <end position="54"/>
    </location>
</feature>
<gene>
    <name evidence="2" type="ORF">PF006_g28911</name>
</gene>
<keyword evidence="1" id="KW-0472">Membrane</keyword>
<keyword evidence="1" id="KW-0812">Transmembrane</keyword>
<name>A0A6A3QAS1_9STRA</name>
<dbReference type="AlphaFoldDB" id="A0A6A3QAS1"/>
<comment type="caution">
    <text evidence="2">The sequence shown here is derived from an EMBL/GenBank/DDBJ whole genome shotgun (WGS) entry which is preliminary data.</text>
</comment>
<sequence>MGTTATPLRRRRGQAQPASGSCAVTTAHLFQAPNVIRCPIAVLAIFYLAPTHLYQPAKVIRSPAAVVFLLLLNFFSLRTIVAASKQRQFASVSPPLNFLRAGWQWKPWRLKKKPWFSSTGHDLSGRHY</sequence>
<reference evidence="2 3" key="1">
    <citation type="submission" date="2018-08" db="EMBL/GenBank/DDBJ databases">
        <title>Genomic investigation of the strawberry pathogen Phytophthora fragariae indicates pathogenicity is determined by transcriptional variation in three key races.</title>
        <authorList>
            <person name="Adams T.M."/>
            <person name="Armitage A.D."/>
            <person name="Sobczyk M.K."/>
            <person name="Bates H.J."/>
            <person name="Dunwell J.M."/>
            <person name="Nellist C.F."/>
            <person name="Harrison R.J."/>
        </authorList>
    </citation>
    <scope>NUCLEOTIDE SEQUENCE [LARGE SCALE GENOMIC DNA]</scope>
    <source>
        <strain evidence="2 3">NOV-5</strain>
    </source>
</reference>
<protein>
    <submittedName>
        <fullName evidence="2">Uncharacterized protein</fullName>
    </submittedName>
</protein>
<accession>A0A6A3QAS1</accession>